<dbReference type="GO" id="GO:0030655">
    <property type="term" value="P:beta-lactam antibiotic catabolic process"/>
    <property type="evidence" value="ECO:0007669"/>
    <property type="project" value="InterPro"/>
</dbReference>
<evidence type="ECO:0000256" key="1">
    <source>
        <dbReference type="ARBA" id="ARBA00022737"/>
    </source>
</evidence>
<feature type="repeat" description="Cell wall-binding" evidence="2">
    <location>
        <begin position="154"/>
        <end position="173"/>
    </location>
</feature>
<gene>
    <name evidence="5" type="primary">toxA_6</name>
    <name evidence="5" type="ORF">DSM106044_02409</name>
</gene>
<feature type="domain" description="Beta-lactamase class A catalytic" evidence="4">
    <location>
        <begin position="290"/>
        <end position="434"/>
    </location>
</feature>
<evidence type="ECO:0000259" key="4">
    <source>
        <dbReference type="Pfam" id="PF13354"/>
    </source>
</evidence>
<reference evidence="5 6" key="1">
    <citation type="journal article" date="2019" name="Anaerobe">
        <title>Detection of Robinsoniella peoriensis in multiple bone samples of a trauma patient.</title>
        <authorList>
            <person name="Schrottner P."/>
            <person name="Hartwich K."/>
            <person name="Bunk B."/>
            <person name="Schober I."/>
            <person name="Helbig S."/>
            <person name="Rudolph W.W."/>
            <person name="Gunzer F."/>
        </authorList>
    </citation>
    <scope>NUCLEOTIDE SEQUENCE [LARGE SCALE GENOMIC DNA]</scope>
    <source>
        <strain evidence="5 6">DSM 106044</strain>
    </source>
</reference>
<dbReference type="EMBL" id="QGQD01000049">
    <property type="protein sequence ID" value="TLD00708.1"/>
    <property type="molecule type" value="Genomic_DNA"/>
</dbReference>
<dbReference type="InterPro" id="IPR045155">
    <property type="entry name" value="Beta-lactam_cat"/>
</dbReference>
<dbReference type="InterPro" id="IPR018337">
    <property type="entry name" value="Cell_wall/Cho-bd_repeat"/>
</dbReference>
<evidence type="ECO:0000313" key="6">
    <source>
        <dbReference type="Proteomes" id="UP000306509"/>
    </source>
</evidence>
<dbReference type="PROSITE" id="PS51170">
    <property type="entry name" value="CW"/>
    <property type="match status" value="3"/>
</dbReference>
<feature type="repeat" description="Cell wall-binding" evidence="2">
    <location>
        <begin position="134"/>
        <end position="153"/>
    </location>
</feature>
<dbReference type="PANTHER" id="PTHR35333:SF3">
    <property type="entry name" value="BETA-LACTAMASE-TYPE TRANSPEPTIDASE FOLD CONTAINING PROTEIN"/>
    <property type="match status" value="1"/>
</dbReference>
<name>A0A4V6HRX1_9FIRM</name>
<dbReference type="STRING" id="180332.GCA_000797495_00727"/>
<dbReference type="AlphaFoldDB" id="A0A4V6HRX1"/>
<dbReference type="RefSeq" id="WP_138002513.1">
    <property type="nucleotide sequence ID" value="NZ_QGQD01000049.1"/>
</dbReference>
<dbReference type="InterPro" id="IPR012338">
    <property type="entry name" value="Beta-lactam/transpept-like"/>
</dbReference>
<dbReference type="SUPFAM" id="SSF69360">
    <property type="entry name" value="Cell wall binding repeat"/>
    <property type="match status" value="1"/>
</dbReference>
<dbReference type="Pfam" id="PF19127">
    <property type="entry name" value="Choline_bind_3"/>
    <property type="match status" value="1"/>
</dbReference>
<dbReference type="GO" id="GO:0008800">
    <property type="term" value="F:beta-lactamase activity"/>
    <property type="evidence" value="ECO:0007669"/>
    <property type="project" value="InterPro"/>
</dbReference>
<evidence type="ECO:0000256" key="3">
    <source>
        <dbReference type="SAM" id="SignalP"/>
    </source>
</evidence>
<evidence type="ECO:0000256" key="2">
    <source>
        <dbReference type="PROSITE-ProRule" id="PRU00591"/>
    </source>
</evidence>
<dbReference type="PANTHER" id="PTHR35333">
    <property type="entry name" value="BETA-LACTAMASE"/>
    <property type="match status" value="1"/>
</dbReference>
<keyword evidence="3" id="KW-0732">Signal</keyword>
<dbReference type="GO" id="GO:0046677">
    <property type="term" value="P:response to antibiotic"/>
    <property type="evidence" value="ECO:0007669"/>
    <property type="project" value="InterPro"/>
</dbReference>
<proteinExistence type="predicted"/>
<dbReference type="SUPFAM" id="SSF56601">
    <property type="entry name" value="beta-lactamase/transpeptidase-like"/>
    <property type="match status" value="1"/>
</dbReference>
<dbReference type="Pfam" id="PF01473">
    <property type="entry name" value="Choline_bind_1"/>
    <property type="match status" value="3"/>
</dbReference>
<dbReference type="Proteomes" id="UP000306509">
    <property type="component" value="Unassembled WGS sequence"/>
</dbReference>
<comment type="caution">
    <text evidence="5">The sequence shown here is derived from an EMBL/GenBank/DDBJ whole genome shotgun (WGS) entry which is preliminary data.</text>
</comment>
<feature type="repeat" description="Cell wall-binding" evidence="2">
    <location>
        <begin position="174"/>
        <end position="197"/>
    </location>
</feature>
<feature type="signal peptide" evidence="3">
    <location>
        <begin position="1"/>
        <end position="25"/>
    </location>
</feature>
<dbReference type="InterPro" id="IPR000871">
    <property type="entry name" value="Beta-lactam_class-A"/>
</dbReference>
<keyword evidence="1" id="KW-0677">Repeat</keyword>
<sequence length="460" mass="52203" precursor="true">MKKFRSLLLLLLILMATTLPVTTHAAGAKPAKTGWVQMKYRYYYDKNGEKICNTTYKIDGKRYYFNAKGRMIQNRFVTFKGKKLYLTSNGTAATGLKKVKGNTYLFDKNGYLRTNGFKTYNNKKYYANKKGIIQKGFHTIKGKKYYFNSKGIMQTGWLKKGKSTYYFNKKGVMQTGWQKIKKGKKTYDYYFNSNGKMAVNTWVQGYYVDKNGKWIKNKKQSITALNDELTAYINNSCTPGRWSVYVKNLNDDQTCLIGNNYYYAASVIKVFTMGAVYESIQNGRISETASTNQLLHSMITYSSNESFNTLVRTIGKNATNDFCKKYGYTDTNQGQAIYPSSNGGEDINNGTTWNQTSVQNCGKILEDIYNGKCVSKTYSNKMLDLLKQQTFRIKIPSGLPAGTVVANKTGETDEYQHDMAIVYSPKADYILCVMSNISNAGAAQANIRAISQIVYRHFNS</sequence>
<dbReference type="Pfam" id="PF19085">
    <property type="entry name" value="Choline_bind_2"/>
    <property type="match status" value="1"/>
</dbReference>
<evidence type="ECO:0000313" key="5">
    <source>
        <dbReference type="EMBL" id="TLD00708.1"/>
    </source>
</evidence>
<dbReference type="Gene3D" id="3.40.710.10">
    <property type="entry name" value="DD-peptidase/beta-lactamase superfamily"/>
    <property type="match status" value="1"/>
</dbReference>
<accession>A0A4V6HRX1</accession>
<dbReference type="Pfam" id="PF13354">
    <property type="entry name" value="Beta-lactamase2"/>
    <property type="match status" value="1"/>
</dbReference>
<keyword evidence="6" id="KW-1185">Reference proteome</keyword>
<feature type="chain" id="PRO_5020519092" evidence="3">
    <location>
        <begin position="26"/>
        <end position="460"/>
    </location>
</feature>
<protein>
    <submittedName>
        <fullName evidence="5">Toxin A</fullName>
    </submittedName>
</protein>
<dbReference type="Gene3D" id="2.10.270.10">
    <property type="entry name" value="Cholin Binding"/>
    <property type="match status" value="3"/>
</dbReference>
<organism evidence="5 6">
    <name type="scientific">Robinsoniella peoriensis</name>
    <dbReference type="NCBI Taxonomy" id="180332"/>
    <lineage>
        <taxon>Bacteria</taxon>
        <taxon>Bacillati</taxon>
        <taxon>Bacillota</taxon>
        <taxon>Clostridia</taxon>
        <taxon>Lachnospirales</taxon>
        <taxon>Lachnospiraceae</taxon>
        <taxon>Robinsoniella</taxon>
    </lineage>
</organism>